<dbReference type="InterPro" id="IPR013785">
    <property type="entry name" value="Aldolase_TIM"/>
</dbReference>
<dbReference type="SMART" id="SM00729">
    <property type="entry name" value="Elp3"/>
    <property type="match status" value="1"/>
</dbReference>
<dbReference type="PROSITE" id="PS51918">
    <property type="entry name" value="RADICAL_SAM"/>
    <property type="match status" value="1"/>
</dbReference>
<dbReference type="InterPro" id="IPR023885">
    <property type="entry name" value="4Fe4S-binding_SPASM_dom"/>
</dbReference>
<name>A0A075WHC5_ARCFL</name>
<dbReference type="CDD" id="cd01335">
    <property type="entry name" value="Radical_SAM"/>
    <property type="match status" value="1"/>
</dbReference>
<comment type="similarity">
    <text evidence="6">Belongs to the radical SAM superfamily. Anaerobic sulfatase-maturating enzyme family.</text>
</comment>
<sequence length="412" mass="47291">MLKELEVNGKRFFLAPESNFWAIGEREEVERFYRERKDALLEEMQRYRFEVDIRTAYINPTESCNRNCPYCYIPAEIRERGTKMSYEKLEEILTVLAENGVERVIFHGAEPLMVKDEIFRAMEDFDFKYGIQTNATLLEEEDAEFLMKKGASVGISLDSPYKETNDYLRGKGHYDAVMRALDFFDGYRSLNIIMTVNKHNFQHLPAMVDFLAGKVSVMLANPVRGTSPGGRELRPPEGFEDYYIKAIDRAIENTKSGRRIVIGDFANILLGLVAPTSRVLQCDISPCGGGRRFFAVSADGIYPCGEFIGMEEFRANLSALSDWSSLIEKFEVVRKRTVEQIEECRNCEFRNLCGAPCPAEIYAESGTMLRKSPYCEFYKKLALKAMDVIARGDVRNVLKLERMKAIYRVEDF</sequence>
<dbReference type="NCBIfam" id="TIGR04085">
    <property type="entry name" value="rSAM_more_4Fe4S"/>
    <property type="match status" value="1"/>
</dbReference>
<dbReference type="PANTHER" id="PTHR43273:SF3">
    <property type="entry name" value="ANAEROBIC SULFATASE-MATURATING ENZYME HOMOLOG ASLB-RELATED"/>
    <property type="match status" value="1"/>
</dbReference>
<evidence type="ECO:0000256" key="1">
    <source>
        <dbReference type="ARBA" id="ARBA00001966"/>
    </source>
</evidence>
<feature type="domain" description="Radical SAM core" evidence="7">
    <location>
        <begin position="50"/>
        <end position="264"/>
    </location>
</feature>
<dbReference type="RefSeq" id="WP_048096277.1">
    <property type="nucleotide sequence ID" value="NZ_CP006577.1"/>
</dbReference>
<dbReference type="InterPro" id="IPR007197">
    <property type="entry name" value="rSAM"/>
</dbReference>
<dbReference type="PANTHER" id="PTHR43273">
    <property type="entry name" value="ANAEROBIC SULFATASE-MATURATING ENZYME HOMOLOG ASLB-RELATED"/>
    <property type="match status" value="1"/>
</dbReference>
<dbReference type="InterPro" id="IPR047602">
    <property type="entry name" value="SPASM_CteB-like"/>
</dbReference>
<comment type="cofactor">
    <cofactor evidence="1">
        <name>[4Fe-4S] cluster</name>
        <dbReference type="ChEBI" id="CHEBI:49883"/>
    </cofactor>
</comment>
<accession>A0A075WHC5</accession>
<dbReference type="NCBIfam" id="TIGR04163">
    <property type="entry name" value="rSAM_cobopep"/>
    <property type="match status" value="1"/>
</dbReference>
<dbReference type="GO" id="GO:0046872">
    <property type="term" value="F:metal ion binding"/>
    <property type="evidence" value="ECO:0007669"/>
    <property type="project" value="UniProtKB-KW"/>
</dbReference>
<evidence type="ECO:0000256" key="4">
    <source>
        <dbReference type="ARBA" id="ARBA00023004"/>
    </source>
</evidence>
<evidence type="ECO:0000259" key="7">
    <source>
        <dbReference type="PROSITE" id="PS51918"/>
    </source>
</evidence>
<evidence type="ECO:0000256" key="5">
    <source>
        <dbReference type="ARBA" id="ARBA00023014"/>
    </source>
</evidence>
<evidence type="ECO:0000313" key="9">
    <source>
        <dbReference type="Proteomes" id="UP000028501"/>
    </source>
</evidence>
<evidence type="ECO:0000313" key="8">
    <source>
        <dbReference type="EMBL" id="AIG99192.1"/>
    </source>
</evidence>
<dbReference type="InterPro" id="IPR006638">
    <property type="entry name" value="Elp3/MiaA/NifB-like_rSAM"/>
</dbReference>
<dbReference type="CDD" id="cd21124">
    <property type="entry name" value="SPASM_CteB-like"/>
    <property type="match status" value="1"/>
</dbReference>
<dbReference type="HOGENOM" id="CLU_009273_3_0_2"/>
<dbReference type="InterPro" id="IPR023867">
    <property type="entry name" value="Sulphatase_maturase_rSAM"/>
</dbReference>
<keyword evidence="2" id="KW-0949">S-adenosyl-L-methionine</keyword>
<evidence type="ECO:0000256" key="3">
    <source>
        <dbReference type="ARBA" id="ARBA00022723"/>
    </source>
</evidence>
<dbReference type="SUPFAM" id="SSF102114">
    <property type="entry name" value="Radical SAM enzymes"/>
    <property type="match status" value="1"/>
</dbReference>
<dbReference type="KEGG" id="afg:AFULGI_00024760"/>
<dbReference type="GeneID" id="24795953"/>
<dbReference type="GO" id="GO:0051536">
    <property type="term" value="F:iron-sulfur cluster binding"/>
    <property type="evidence" value="ECO:0007669"/>
    <property type="project" value="UniProtKB-KW"/>
</dbReference>
<keyword evidence="4" id="KW-0408">Iron</keyword>
<dbReference type="InterPro" id="IPR026423">
    <property type="entry name" value="rSAM_cobopep"/>
</dbReference>
<dbReference type="SFLD" id="SFLDG01386">
    <property type="entry name" value="main_SPASM_domain-containing"/>
    <property type="match status" value="1"/>
</dbReference>
<dbReference type="GO" id="GO:0016491">
    <property type="term" value="F:oxidoreductase activity"/>
    <property type="evidence" value="ECO:0007669"/>
    <property type="project" value="InterPro"/>
</dbReference>
<protein>
    <submittedName>
        <fullName evidence="8">Radical SAM additional 4Fe4S-binding protein domain protein</fullName>
    </submittedName>
</protein>
<dbReference type="Pfam" id="PF04055">
    <property type="entry name" value="Radical_SAM"/>
    <property type="match status" value="1"/>
</dbReference>
<proteinExistence type="inferred from homology"/>
<evidence type="ECO:0000256" key="2">
    <source>
        <dbReference type="ARBA" id="ARBA00022691"/>
    </source>
</evidence>
<organism evidence="8 9">
    <name type="scientific">Archaeoglobus fulgidus DSM 8774</name>
    <dbReference type="NCBI Taxonomy" id="1344584"/>
    <lineage>
        <taxon>Archaea</taxon>
        <taxon>Methanobacteriati</taxon>
        <taxon>Methanobacteriota</taxon>
        <taxon>Archaeoglobi</taxon>
        <taxon>Archaeoglobales</taxon>
        <taxon>Archaeoglobaceae</taxon>
        <taxon>Archaeoglobus</taxon>
    </lineage>
</organism>
<dbReference type="EMBL" id="CP006577">
    <property type="protein sequence ID" value="AIG99192.1"/>
    <property type="molecule type" value="Genomic_DNA"/>
</dbReference>
<gene>
    <name evidence="8" type="ORF">AFULGI_00024760</name>
</gene>
<evidence type="ECO:0000256" key="6">
    <source>
        <dbReference type="ARBA" id="ARBA00023601"/>
    </source>
</evidence>
<dbReference type="AlphaFoldDB" id="A0A075WHC5"/>
<reference evidence="8 9" key="1">
    <citation type="submission" date="2013-07" db="EMBL/GenBank/DDBJ databases">
        <title>Genome of Archaeoglobus fulgidus.</title>
        <authorList>
            <person name="Fiebig A."/>
            <person name="Birkeland N.-K."/>
        </authorList>
    </citation>
    <scope>NUCLEOTIDE SEQUENCE [LARGE SCALE GENOMIC DNA]</scope>
    <source>
        <strain evidence="8 9">DSM 8774</strain>
    </source>
</reference>
<dbReference type="SFLD" id="SFLDG01067">
    <property type="entry name" value="SPASM/twitch_domain_containing"/>
    <property type="match status" value="1"/>
</dbReference>
<dbReference type="SFLD" id="SFLDS00029">
    <property type="entry name" value="Radical_SAM"/>
    <property type="match status" value="1"/>
</dbReference>
<dbReference type="InterPro" id="IPR058240">
    <property type="entry name" value="rSAM_sf"/>
</dbReference>
<dbReference type="Proteomes" id="UP000028501">
    <property type="component" value="Chromosome"/>
</dbReference>
<dbReference type="SFLD" id="SFLDG01384">
    <property type="entry name" value="thioether_bond_formation_requi"/>
    <property type="match status" value="1"/>
</dbReference>
<dbReference type="Gene3D" id="3.20.20.70">
    <property type="entry name" value="Aldolase class I"/>
    <property type="match status" value="1"/>
</dbReference>
<keyword evidence="3" id="KW-0479">Metal-binding</keyword>
<keyword evidence="5" id="KW-0411">Iron-sulfur</keyword>